<feature type="compositionally biased region" description="Basic and acidic residues" evidence="4">
    <location>
        <begin position="476"/>
        <end position="486"/>
    </location>
</feature>
<dbReference type="InterPro" id="IPR052443">
    <property type="entry name" value="E3_ubiq-ligase_RNF220-like"/>
</dbReference>
<feature type="compositionally biased region" description="Polar residues" evidence="4">
    <location>
        <begin position="188"/>
        <end position="204"/>
    </location>
</feature>
<dbReference type="GO" id="GO:0061630">
    <property type="term" value="F:ubiquitin protein ligase activity"/>
    <property type="evidence" value="ECO:0007669"/>
    <property type="project" value="TreeGrafter"/>
</dbReference>
<evidence type="ECO:0000259" key="5">
    <source>
        <dbReference type="PROSITE" id="PS50089"/>
    </source>
</evidence>
<dbReference type="Proteomes" id="UP000005203">
    <property type="component" value="Linkage group LG4"/>
</dbReference>
<evidence type="ECO:0000256" key="3">
    <source>
        <dbReference type="PROSITE-ProRule" id="PRU00175"/>
    </source>
</evidence>
<feature type="region of interest" description="Disordered" evidence="4">
    <location>
        <begin position="459"/>
        <end position="486"/>
    </location>
</feature>
<protein>
    <submittedName>
        <fullName evidence="8">E3 ubiquitin-protein ligase RNF220 isoform X3</fullName>
    </submittedName>
</protein>
<dbReference type="EnsemblMetazoa" id="XM_006567282">
    <property type="protein sequence ID" value="XP_006567345"/>
    <property type="gene ID" value="LOC725092"/>
</dbReference>
<dbReference type="InterPro" id="IPR013083">
    <property type="entry name" value="Znf_RING/FYVE/PHD"/>
</dbReference>
<accession>A0A8B6Z3T4</accession>
<dbReference type="InterPro" id="IPR001841">
    <property type="entry name" value="Znf_RING"/>
</dbReference>
<dbReference type="SUPFAM" id="SSF57850">
    <property type="entry name" value="RING/U-box"/>
    <property type="match status" value="1"/>
</dbReference>
<keyword evidence="2" id="KW-0862">Zinc</keyword>
<evidence type="ECO:0000313" key="7">
    <source>
        <dbReference type="Proteomes" id="UP000005203"/>
    </source>
</evidence>
<dbReference type="Pfam" id="PF15926">
    <property type="entry name" value="RNF220"/>
    <property type="match status" value="1"/>
</dbReference>
<proteinExistence type="predicted"/>
<dbReference type="Gene3D" id="3.30.160.60">
    <property type="entry name" value="Classic Zinc Finger"/>
    <property type="match status" value="1"/>
</dbReference>
<accession>A0A7M7GZN2</accession>
<dbReference type="RefSeq" id="XP_006567345.1">
    <property type="nucleotide sequence ID" value="XM_006567282.3"/>
</dbReference>
<gene>
    <name evidence="8" type="primary">LOC725092</name>
</gene>
<evidence type="ECO:0000256" key="1">
    <source>
        <dbReference type="ARBA" id="ARBA00022771"/>
    </source>
</evidence>
<feature type="region of interest" description="Disordered" evidence="4">
    <location>
        <begin position="279"/>
        <end position="317"/>
    </location>
</feature>
<feature type="compositionally biased region" description="Polar residues" evidence="4">
    <location>
        <begin position="522"/>
        <end position="539"/>
    </location>
</feature>
<dbReference type="AlphaFoldDB" id="A0A7M7GZN2"/>
<dbReference type="Pfam" id="PF13923">
    <property type="entry name" value="zf-C3HC4_2"/>
    <property type="match status" value="1"/>
</dbReference>
<evidence type="ECO:0000256" key="4">
    <source>
        <dbReference type="SAM" id="MobiDB-lite"/>
    </source>
</evidence>
<reference evidence="6" key="1">
    <citation type="submission" date="2021-01" db="UniProtKB">
        <authorList>
            <consortium name="EnsemblMetazoa"/>
        </authorList>
    </citation>
    <scope>IDENTIFICATION</scope>
    <source>
        <strain evidence="6">DH4</strain>
    </source>
</reference>
<feature type="region of interest" description="Disordered" evidence="4">
    <location>
        <begin position="423"/>
        <end position="444"/>
    </location>
</feature>
<feature type="compositionally biased region" description="Low complexity" evidence="4">
    <location>
        <begin position="426"/>
        <end position="440"/>
    </location>
</feature>
<name>A0A7M7GZN2_APIME</name>
<dbReference type="OrthoDB" id="6270329at2759"/>
<evidence type="ECO:0000256" key="2">
    <source>
        <dbReference type="ARBA" id="ARBA00022833"/>
    </source>
</evidence>
<keyword evidence="1 3" id="KW-0479">Metal-binding</keyword>
<feature type="domain" description="RING-type" evidence="5">
    <location>
        <begin position="570"/>
        <end position="609"/>
    </location>
</feature>
<reference evidence="8" key="2">
    <citation type="submission" date="2025-04" db="UniProtKB">
        <authorList>
            <consortium name="RefSeq"/>
        </authorList>
    </citation>
    <scope>IDENTIFICATION</scope>
    <source>
        <strain evidence="8">DH4</strain>
        <tissue evidence="8">Whole body</tissue>
    </source>
</reference>
<organism evidence="6">
    <name type="scientific">Apis mellifera</name>
    <name type="common">Honeybee</name>
    <dbReference type="NCBI Taxonomy" id="7460"/>
    <lineage>
        <taxon>Eukaryota</taxon>
        <taxon>Metazoa</taxon>
        <taxon>Ecdysozoa</taxon>
        <taxon>Arthropoda</taxon>
        <taxon>Hexapoda</taxon>
        <taxon>Insecta</taxon>
        <taxon>Pterygota</taxon>
        <taxon>Neoptera</taxon>
        <taxon>Endopterygota</taxon>
        <taxon>Hymenoptera</taxon>
        <taxon>Apocrita</taxon>
        <taxon>Aculeata</taxon>
        <taxon>Apoidea</taxon>
        <taxon>Anthophila</taxon>
        <taxon>Apidae</taxon>
        <taxon>Apis</taxon>
    </lineage>
</organism>
<dbReference type="CDD" id="cd16563">
    <property type="entry name" value="RING-HC_RNF220"/>
    <property type="match status" value="1"/>
</dbReference>
<dbReference type="PANTHER" id="PTHR13459:SF1">
    <property type="entry name" value="E3 UBIQUITIN-PROTEIN LIGASE RNF220 ISOFORM X1"/>
    <property type="match status" value="1"/>
</dbReference>
<feature type="region of interest" description="Disordered" evidence="4">
    <location>
        <begin position="174"/>
        <end position="252"/>
    </location>
</feature>
<sequence length="622" mass="66563">MFSNGRISCSDFFGVQQNMDNSAYVPNHLPPPSLVVFSQAGGLPEALRMQRPFNPQVTDSKDLQVPFSTAASLGYGLHHMLHLPPQFLHPLDHRLPFGGFRPLGPSAFAPPSKCLKVETGNGPVTGSGLPSIGSLSSMSNMFSPSSLSSASGGAVVSVSGASASIGGVGGVGGGAGGASGQEVAPQSPAGSASRSPTGTGTGSVPNRGATPDDEDRDANATPGSENTERSTPEEGRPYRRKKKFPSDPSCCPACGVTVRPQELEQHFAQELDRLYKISSASSRARASRSSLPPGHPQDHPHGPMLHAPSTADGTPHGRWETYKRIKANRQARIRVKNRKRKADEPSCPVCSERLSGTPEELNQHVERCLNKHNNGNPAGQNNLDEEEVDVEGDAETFEEYEWAGQRRVRASSMLVGGFSAAGLATSSSNRSSAGGNSGSNHQEEEDVDLVVDGDDAAEFGPAQYSEADVVAPRMDGTPREQKERDALREAVISPNAPNTPHTPHTPEHQIGQGLVEVKPEPGTTTPLGQSEQDEGVSTSPRRDGDTPVIEALRGRIRELEAEMRGQPFKCLICMEQYKKPVTSVCCWHVHCEQCWLHTLGAKKLCPQCNMITSPSDLRRIYM</sequence>
<evidence type="ECO:0000313" key="8">
    <source>
        <dbReference type="RefSeq" id="XP_006567345.1"/>
    </source>
</evidence>
<dbReference type="GO" id="GO:0008270">
    <property type="term" value="F:zinc ion binding"/>
    <property type="evidence" value="ECO:0007669"/>
    <property type="project" value="UniProtKB-KW"/>
</dbReference>
<dbReference type="PROSITE" id="PS50089">
    <property type="entry name" value="ZF_RING_2"/>
    <property type="match status" value="1"/>
</dbReference>
<feature type="compositionally biased region" description="Low complexity" evidence="4">
    <location>
        <begin position="279"/>
        <end position="292"/>
    </location>
</feature>
<dbReference type="PANTHER" id="PTHR13459">
    <property type="entry name" value="E3 UBIQUITIN-PROTEIN LIGASE RNF220 ISOFORM X1"/>
    <property type="match status" value="1"/>
</dbReference>
<dbReference type="InterPro" id="IPR040178">
    <property type="entry name" value="RNF220_RING"/>
</dbReference>
<keyword evidence="1 3" id="KW-0863">Zinc-finger</keyword>
<evidence type="ECO:0000313" key="6">
    <source>
        <dbReference type="EnsemblMetazoa" id="XP_006567345"/>
    </source>
</evidence>
<dbReference type="GO" id="GO:0016567">
    <property type="term" value="P:protein ubiquitination"/>
    <property type="evidence" value="ECO:0007669"/>
    <property type="project" value="TreeGrafter"/>
</dbReference>
<feature type="region of interest" description="Disordered" evidence="4">
    <location>
        <begin position="517"/>
        <end position="546"/>
    </location>
</feature>
<keyword evidence="7" id="KW-1185">Reference proteome</keyword>
<dbReference type="GeneID" id="725092"/>
<dbReference type="Gene3D" id="3.30.40.10">
    <property type="entry name" value="Zinc/RING finger domain, C3HC4 (zinc finger)"/>
    <property type="match status" value="1"/>
</dbReference>
<dbReference type="InterPro" id="IPR031824">
    <property type="entry name" value="RNF220_mid"/>
</dbReference>
<feature type="compositionally biased region" description="Basic and acidic residues" evidence="4">
    <location>
        <begin position="226"/>
        <end position="237"/>
    </location>
</feature>